<dbReference type="SUPFAM" id="SSF49299">
    <property type="entry name" value="PKD domain"/>
    <property type="match status" value="2"/>
</dbReference>
<dbReference type="SUPFAM" id="SSF81296">
    <property type="entry name" value="E set domains"/>
    <property type="match status" value="1"/>
</dbReference>
<dbReference type="InterPro" id="IPR044023">
    <property type="entry name" value="Ig_7"/>
</dbReference>
<dbReference type="InterPro" id="IPR022409">
    <property type="entry name" value="PKD/Chitinase_dom"/>
</dbReference>
<dbReference type="Pfam" id="PF18962">
    <property type="entry name" value="Por_Secre_tail"/>
    <property type="match status" value="1"/>
</dbReference>
<dbReference type="InterPro" id="IPR026444">
    <property type="entry name" value="Secre_tail"/>
</dbReference>
<dbReference type="InterPro" id="IPR007110">
    <property type="entry name" value="Ig-like_dom"/>
</dbReference>
<evidence type="ECO:0000259" key="1">
    <source>
        <dbReference type="PROSITE" id="PS50835"/>
    </source>
</evidence>
<comment type="caution">
    <text evidence="2">The sequence shown here is derived from an EMBL/GenBank/DDBJ whole genome shotgun (WGS) entry which is preliminary data.</text>
</comment>
<protein>
    <submittedName>
        <fullName evidence="2">T9SS type A sorting domain-containing protein</fullName>
    </submittedName>
</protein>
<evidence type="ECO:0000313" key="3">
    <source>
        <dbReference type="Proteomes" id="UP000813018"/>
    </source>
</evidence>
<keyword evidence="3" id="KW-1185">Reference proteome</keyword>
<dbReference type="InterPro" id="IPR013783">
    <property type="entry name" value="Ig-like_fold"/>
</dbReference>
<dbReference type="InterPro" id="IPR036179">
    <property type="entry name" value="Ig-like_dom_sf"/>
</dbReference>
<sequence>MKKYFTQLIAKSSSLKRYSVAIFTLLLVTLSTAYLMADVAAITVQNLSVSADKAQGGPSADFTTLQPVIIQESDQKDFKLGSGSLVLNAPEGWVFRQSGVTVSITHQGGGTTPNVSTTGSIVYSANTLSIPITVSGENRIDRLVIDGLALQAVSGTELLARAVTLSVSGTTVAGLPSPTTVANISQIYGSARDLVFTQQPTSTTTYTTLSTVAVAVRDWAGNTVRNANNSILLAIGTNPSAGTLTATNPVAAINGIATFSDLSIDAAGTGYTLIATSGSLTAATSTAFNLNSKVPTLSALPTTCITEGAGDFVLTVTGTNFEKNSSVRVNGINKSTIYDSQTQLRVTIPASDLVTAGNLNIDVLNPAPPANNISNVQVLNIKPLFSNATINGERIVCAGKDVVYTAPSGYTEYSWSTSAGAGVLVPTANPAIVRFAPSAPMSGTVTITVSAKNSCGVSGQVSFDVDVLPTPIAAISYDGTPEVCAGSSKVLSATPQPAGESYTYAWLKDGLAVGNSQPTLEVTEAGFYSVTITGINGCPRTSDAVEIKVNSLPVATIQAGGPITFCQGGSVTLTAQGGVSWLWNTGATTQSIDVSTAGNYTVQVTDANGCTSLTSKPTTVTVNPLPVARIQAGSPTTFCQGGSVRLTAQGGTSYLWSNGATTESIDVSASGTFTVKVTDANSCTSADSEPLTVTVNPLPAVTADNKSVCFGNNTVALTGSPAGGTWSGTGVSGSTFSANGLAAGDYTVTYTYTNANNCTQSATATVTVNPLPIATINPSGPITFCQGGSVRLTAQGGTSYLWSNGATTESIDVSASGTFTVKVTDANSCTSADSEPLTVTVNPLPAVTADNKSVCFGNNTVALTGSPAGGTWSGTGVSGSTFSANGLAAGDYTVTYTYTNANNCTQSATATVTVNPLPTISITPTGPLKFCDDKSVTLVANVSSNVAVSSYNWFKVGTTGSIFDGKDYTADESGDYYLVVTNQNGCEQTSQTLSVVVVEKPFSATVTLNGSTTFCSGGSVTLSANKAPAGQTYSYEWFKDNTSVVGTEADLTVSAAGDYKVVITNELEDCSLTSDNIGVTVLSQPTALVTSGSETKCIGTGNTTTFSIAGDFSGGNAQWISSNGNFVISNASYNTATGKATATVTATGTGTAGVTLRTTNTTAACNTASSSITLTVNPLPSAVITTTTPTTFCTGGSVVLSAPVGNNSYQWFNGASAIPNATDQQYTATTAGNYTVRVTDNTTTCVATTATATTVTVNPQPVVSSASANPAAKCVGEGNITSFSLTGAVANGNPSWSVVGATGGASVSNISSPNTLSTDVTVAGVGTVTMRLTSSSNVASCNDATRDVTLTVHPYPIANAGPDLELCSTGSTTIFRPDASNNTGTVDWTLKSGNATIGFPGNTVPTVYVNSPGVVVLTMTVTSNGCVSTDEVTLTAKPNPTVNAVSDLTYCNGASSAAINFGSSISGSTYSWTSSRDIGFGVSGDGNIPAFTAENTGTAPVTATINVRATAADCQGPQQSFTIKVNPTPTVSSSATANTCSEATFTYTPTSATAGTTYTWTRAAAGGNAAASGDGVISETLTNTTTAPITVTYVITPSANDCAGTPQNIVVTINPRPVLSSPLTATVCSGTAFTYTPASATPGTLTFRWTRAAVPGISNAAVTSAQTGGINETLVNATTAPIDVTYVYTTSANGCTGDPQNLVVTVNPRPVLSSTLTPAAICSGTTFNYKPTSETDNAGFSWTRLAATGINNGASTNGTGEVNEALTNSTANPINVTYRFTTSANNCSGTSTQDVVVRVNPTPTLSSTLTPAAVCSESAFNYTPNSLTLGASYTWTRAFVSGISNPAVTTPQSGGISETLVNSTTTDKTVVYVYTITANGCSNTQNVSVVVKPKPTPSFTGVTEGQVFYSGDGNVTLTGNYTSGGTFSGPGVSGTTFIPCNALSSGVNTATVPITYTVTINGCSTSVTKTVTVKRSTYTVVVTAVPFPFCRGDNVTYTAKVYRDVQSIVYPYLVDSQGRPIYDTNPVTYVPSGSGNFPVPNDKPVSEGGYPFPPNTPEIIKKMAYRYFEPKVTGGTLVDPALFDYQWHKNEVNERKNDQYISTDAGLSSMDYYGVYVTSKNSNSCIPTLSSQISDRKYSAEMETFSSTLTANPICKEGTITFTATLNSNFPYWNIAGLSMDLVRTRGGLVIGTATYNGSNSYSFNVNVPGVDLVNGDEVYVRFSSIIDDYRVNSKCAGRPSSNVVKVQIDQPATITANLNAAGQTVCAGGTASYTVTATGTNLQFTWFKEGSTTPIVNGGQFAITGGTSGGATTSTLTISNVDASNGGKYFVRVSNNTTTTACTAVINSAIVPLTVNPLPLVRTVVGGEYCPLNASGAEVTLQNSESGVNYTLLRGTTTLTTVAGNGGTISFGTHPAGTYNISALSGSGCSTASVGTATITETTVPVVTAELQITWINDKTQWEVVALSDHADKAGLTYEWYIGQDQTTPARITSTNTIIIDNPAADLFVKCVIKTPSGRCVPDVAADNTNITPLPVEIIYLTAQKQDYNVLLEWATAMERDNAGFEVQVSQDGHTYRKLDFVNSKNGNSSQKQVYKYIDKENGKYGTRYYRLKQTDHSGQVEYFGPKAVEFGSMSNKVMVYPNPFRDKVEVSIEAEQDGTMEIILSNSIGKQLIQKTVQVEKGLNVEQLLLDSSLPQGVYFVTTRIGSVTNHFKLLKN</sequence>
<accession>A0ABS7CWQ6</accession>
<dbReference type="SUPFAM" id="SSF48726">
    <property type="entry name" value="Immunoglobulin"/>
    <property type="match status" value="1"/>
</dbReference>
<dbReference type="EMBL" id="JAHYXK010000012">
    <property type="protein sequence ID" value="MBW7468208.1"/>
    <property type="molecule type" value="Genomic_DNA"/>
</dbReference>
<dbReference type="InterPro" id="IPR013098">
    <property type="entry name" value="Ig_I-set"/>
</dbReference>
<dbReference type="InterPro" id="IPR035986">
    <property type="entry name" value="PKD_dom_sf"/>
</dbReference>
<dbReference type="Proteomes" id="UP000813018">
    <property type="component" value="Unassembled WGS sequence"/>
</dbReference>
<organism evidence="2 3">
    <name type="scientific">Pontibacter aydingkolensis</name>
    <dbReference type="NCBI Taxonomy" id="1911536"/>
    <lineage>
        <taxon>Bacteria</taxon>
        <taxon>Pseudomonadati</taxon>
        <taxon>Bacteroidota</taxon>
        <taxon>Cytophagia</taxon>
        <taxon>Cytophagales</taxon>
        <taxon>Hymenobacteraceae</taxon>
        <taxon>Pontibacter</taxon>
    </lineage>
</organism>
<dbReference type="PANTHER" id="PTHR46013:SF7">
    <property type="entry name" value="IG-LIKE DOMAIN-CONTAINING PROTEIN"/>
    <property type="match status" value="1"/>
</dbReference>
<dbReference type="Pfam" id="PF19081">
    <property type="entry name" value="Ig_7"/>
    <property type="match status" value="1"/>
</dbReference>
<dbReference type="InterPro" id="IPR014756">
    <property type="entry name" value="Ig_E-set"/>
</dbReference>
<proteinExistence type="predicted"/>
<dbReference type="NCBIfam" id="TIGR04183">
    <property type="entry name" value="Por_Secre_tail"/>
    <property type="match status" value="1"/>
</dbReference>
<dbReference type="PROSITE" id="PS50835">
    <property type="entry name" value="IG_LIKE"/>
    <property type="match status" value="1"/>
</dbReference>
<feature type="domain" description="Ig-like" evidence="1">
    <location>
        <begin position="2252"/>
        <end position="2348"/>
    </location>
</feature>
<dbReference type="SMART" id="SM00089">
    <property type="entry name" value="PKD"/>
    <property type="match status" value="7"/>
</dbReference>
<gene>
    <name evidence="2" type="ORF">K0O23_14120</name>
</gene>
<dbReference type="RefSeq" id="WP_219878085.1">
    <property type="nucleotide sequence ID" value="NZ_JAHYXK010000012.1"/>
</dbReference>
<evidence type="ECO:0000313" key="2">
    <source>
        <dbReference type="EMBL" id="MBW7468208.1"/>
    </source>
</evidence>
<dbReference type="Pfam" id="PF19406">
    <property type="entry name" value="PKD_5"/>
    <property type="match status" value="4"/>
</dbReference>
<dbReference type="Gene3D" id="2.60.40.10">
    <property type="entry name" value="Immunoglobulins"/>
    <property type="match status" value="6"/>
</dbReference>
<dbReference type="PANTHER" id="PTHR46013">
    <property type="entry name" value="VASCULAR CELL ADHESION MOLECULE 1"/>
    <property type="match status" value="1"/>
</dbReference>
<dbReference type="InterPro" id="IPR045828">
    <property type="entry name" value="PKD_Bacteroidetes"/>
</dbReference>
<dbReference type="SMART" id="SM00409">
    <property type="entry name" value="IG"/>
    <property type="match status" value="2"/>
</dbReference>
<dbReference type="Pfam" id="PF07679">
    <property type="entry name" value="I-set"/>
    <property type="match status" value="1"/>
</dbReference>
<reference evidence="2 3" key="1">
    <citation type="journal article" date="2016" name="Int. J. Syst. Evol. Microbiol.">
        <title>Pontibacter aydingkolensis sp. nov., isolated from soil of a salt lake.</title>
        <authorList>
            <person name="Osman G."/>
            <person name="Zhang T."/>
            <person name="Lou K."/>
            <person name="Gao Y."/>
            <person name="Chang W."/>
            <person name="Lin Q."/>
            <person name="Yang H.M."/>
            <person name="Huo X.D."/>
            <person name="Wang N."/>
        </authorList>
    </citation>
    <scope>NUCLEOTIDE SEQUENCE [LARGE SCALE GENOMIC DNA]</scope>
    <source>
        <strain evidence="2 3">KACC 19255</strain>
    </source>
</reference>
<name>A0ABS7CWQ6_9BACT</name>
<dbReference type="InterPro" id="IPR003599">
    <property type="entry name" value="Ig_sub"/>
</dbReference>